<dbReference type="Gene3D" id="3.30.420.40">
    <property type="match status" value="2"/>
</dbReference>
<reference evidence="2 3" key="1">
    <citation type="submission" date="2023-11" db="EMBL/GenBank/DDBJ databases">
        <title>Genome sequence of Microbacterium rhizosphaerae KACC 19337.</title>
        <authorList>
            <person name="Choi H."/>
            <person name="Kim S."/>
            <person name="Kim Y."/>
            <person name="Kwon S.-W."/>
            <person name="Heo J."/>
        </authorList>
    </citation>
    <scope>NUCLEOTIDE SEQUENCE [LARGE SCALE GENOMIC DNA]</scope>
    <source>
        <strain evidence="2 3">KACC 19337</strain>
    </source>
</reference>
<dbReference type="InterPro" id="IPR000600">
    <property type="entry name" value="ROK"/>
</dbReference>
<dbReference type="SUPFAM" id="SSF53067">
    <property type="entry name" value="Actin-like ATPase domain"/>
    <property type="match status" value="1"/>
</dbReference>
<keyword evidence="3" id="KW-1185">Reference proteome</keyword>
<proteinExistence type="inferred from homology"/>
<evidence type="ECO:0000313" key="2">
    <source>
        <dbReference type="EMBL" id="WPR89278.1"/>
    </source>
</evidence>
<protein>
    <submittedName>
        <fullName evidence="2">ROK family protein</fullName>
    </submittedName>
</protein>
<dbReference type="InterPro" id="IPR043129">
    <property type="entry name" value="ATPase_NBD"/>
</dbReference>
<evidence type="ECO:0000256" key="1">
    <source>
        <dbReference type="ARBA" id="ARBA00006479"/>
    </source>
</evidence>
<dbReference type="EMBL" id="CP139368">
    <property type="protein sequence ID" value="WPR89278.1"/>
    <property type="molecule type" value="Genomic_DNA"/>
</dbReference>
<dbReference type="InterPro" id="IPR036388">
    <property type="entry name" value="WH-like_DNA-bd_sf"/>
</dbReference>
<dbReference type="Pfam" id="PF13412">
    <property type="entry name" value="HTH_24"/>
    <property type="match status" value="1"/>
</dbReference>
<dbReference type="InterPro" id="IPR036390">
    <property type="entry name" value="WH_DNA-bd_sf"/>
</dbReference>
<organism evidence="2 3">
    <name type="scientific">Microbacterium rhizosphaerae</name>
    <dbReference type="NCBI Taxonomy" id="1678237"/>
    <lineage>
        <taxon>Bacteria</taxon>
        <taxon>Bacillati</taxon>
        <taxon>Actinomycetota</taxon>
        <taxon>Actinomycetes</taxon>
        <taxon>Micrococcales</taxon>
        <taxon>Microbacteriaceae</taxon>
        <taxon>Microbacterium</taxon>
    </lineage>
</organism>
<dbReference type="PANTHER" id="PTHR18964:SF173">
    <property type="entry name" value="GLUCOKINASE"/>
    <property type="match status" value="1"/>
</dbReference>
<gene>
    <name evidence="2" type="ORF">SM116_16170</name>
</gene>
<dbReference type="SUPFAM" id="SSF46785">
    <property type="entry name" value="Winged helix' DNA-binding domain"/>
    <property type="match status" value="1"/>
</dbReference>
<evidence type="ECO:0000313" key="3">
    <source>
        <dbReference type="Proteomes" id="UP001323798"/>
    </source>
</evidence>
<dbReference type="Gene3D" id="1.10.10.10">
    <property type="entry name" value="Winged helix-like DNA-binding domain superfamily/Winged helix DNA-binding domain"/>
    <property type="match status" value="1"/>
</dbReference>
<accession>A0ABZ0SKY3</accession>
<dbReference type="Proteomes" id="UP001323798">
    <property type="component" value="Chromosome"/>
</dbReference>
<dbReference type="Pfam" id="PF00480">
    <property type="entry name" value="ROK"/>
    <property type="match status" value="1"/>
</dbReference>
<name>A0ABZ0SKY3_9MICO</name>
<comment type="similarity">
    <text evidence="1">Belongs to the ROK (NagC/XylR) family.</text>
</comment>
<sequence length="390" mass="39968">MSATTPTSSRAHTSARDQTRELLFDIIRSGGSVTRTDLVDATGLSRSTVNNAVTRLMEMGRISETEIGPKGPGTGSGRAGNVLSAVAAGSHVAGIDFGHTHISVAIADSLGSVVAETSAPFGVDLQAMEALDTAADLLRSLSAETGIGDLAEVTAGIPGPLDAATGLVCSPTILARWVGLDPAAELQRRLGAHVRTENDAYLGALGERLAGAGRAHADFLYVKVSDGIGACPVLNGQPYRGSRGIAGELGHTQLPGRSEPCRCGRRGCLEAVVSSGVVREQIRVTHPGDPFALTAALQDLDDPPIRRVLDEAGRTLGGVLADLVSLLNPAALILGGELGTAGPSFVAGVRAEVDHRALAASADLEIRSAELGTRAELIGAVMHAAASIRR</sequence>
<dbReference type="RefSeq" id="WP_320941994.1">
    <property type="nucleotide sequence ID" value="NZ_BAABEU010000001.1"/>
</dbReference>
<dbReference type="PANTHER" id="PTHR18964">
    <property type="entry name" value="ROK (REPRESSOR, ORF, KINASE) FAMILY"/>
    <property type="match status" value="1"/>
</dbReference>